<dbReference type="PANTHER" id="PTHR33284">
    <property type="entry name" value="RIBOSOMAL PROTEIN L25/GLN-TRNA SYNTHETASE, ANTI-CODON-BINDING DOMAIN-CONTAINING PROTEIN"/>
    <property type="match status" value="1"/>
</dbReference>
<evidence type="ECO:0000313" key="9">
    <source>
        <dbReference type="Proteomes" id="UP001597124"/>
    </source>
</evidence>
<keyword evidence="3 5" id="KW-0689">Ribosomal protein</keyword>
<evidence type="ECO:0000313" key="8">
    <source>
        <dbReference type="EMBL" id="MFD0849808.1"/>
    </source>
</evidence>
<accession>A0ABW3C5P3</accession>
<dbReference type="NCBIfam" id="TIGR00731">
    <property type="entry name" value="bL25_bact_ctc"/>
    <property type="match status" value="1"/>
</dbReference>
<dbReference type="EMBL" id="JBHTIK010000012">
    <property type="protein sequence ID" value="MFD0849808.1"/>
    <property type="molecule type" value="Genomic_DNA"/>
</dbReference>
<keyword evidence="9" id="KW-1185">Reference proteome</keyword>
<dbReference type="Pfam" id="PF01386">
    <property type="entry name" value="Ribosomal_L25p"/>
    <property type="match status" value="1"/>
</dbReference>
<dbReference type="Gene3D" id="2.40.240.10">
    <property type="entry name" value="Ribosomal Protein L25, Chain P"/>
    <property type="match status" value="1"/>
</dbReference>
<dbReference type="HAMAP" id="MF_01334">
    <property type="entry name" value="Ribosomal_bL25_CTC"/>
    <property type="match status" value="1"/>
</dbReference>
<reference evidence="9" key="1">
    <citation type="journal article" date="2019" name="Int. J. Syst. Evol. Microbiol.">
        <title>The Global Catalogue of Microorganisms (GCM) 10K type strain sequencing project: providing services to taxonomists for standard genome sequencing and annotation.</title>
        <authorList>
            <consortium name="The Broad Institute Genomics Platform"/>
            <consortium name="The Broad Institute Genome Sequencing Center for Infectious Disease"/>
            <person name="Wu L."/>
            <person name="Ma J."/>
        </authorList>
    </citation>
    <scope>NUCLEOTIDE SEQUENCE [LARGE SCALE GENOMIC DNA]</scope>
    <source>
        <strain evidence="9">CCUG 52537</strain>
    </source>
</reference>
<feature type="domain" description="Large ribosomal subunit protein bL25 L25" evidence="6">
    <location>
        <begin position="7"/>
        <end position="94"/>
    </location>
</feature>
<comment type="subunit">
    <text evidence="5">Part of the 50S ribosomal subunit; part of the 5S rRNA/L5/L18/L25 subcomplex. Contacts the 5S rRNA. Binds to the 5S rRNA independently of L5 and L18.</text>
</comment>
<evidence type="ECO:0000256" key="4">
    <source>
        <dbReference type="ARBA" id="ARBA00023274"/>
    </source>
</evidence>
<dbReference type="Pfam" id="PF14693">
    <property type="entry name" value="Ribosomal_TL5_C"/>
    <property type="match status" value="1"/>
</dbReference>
<dbReference type="InterPro" id="IPR029751">
    <property type="entry name" value="Ribosomal_L25_dom"/>
</dbReference>
<dbReference type="InterPro" id="IPR001021">
    <property type="entry name" value="Ribosomal_bL25_long"/>
</dbReference>
<evidence type="ECO:0000256" key="5">
    <source>
        <dbReference type="HAMAP-Rule" id="MF_01334"/>
    </source>
</evidence>
<comment type="caution">
    <text evidence="8">The sequence shown here is derived from an EMBL/GenBank/DDBJ whole genome shotgun (WGS) entry which is preliminary data.</text>
</comment>
<dbReference type="InterPro" id="IPR020930">
    <property type="entry name" value="Ribosomal_uL5_bac-type"/>
</dbReference>
<dbReference type="PANTHER" id="PTHR33284:SF1">
    <property type="entry name" value="RIBOSOMAL PROTEIN L25_GLN-TRNA SYNTHETASE, ANTI-CODON-BINDING DOMAIN-CONTAINING PROTEIN"/>
    <property type="match status" value="1"/>
</dbReference>
<organism evidence="8 9">
    <name type="scientific">Sphingosinicella xenopeptidilytica</name>
    <dbReference type="NCBI Taxonomy" id="364098"/>
    <lineage>
        <taxon>Bacteria</taxon>
        <taxon>Pseudomonadati</taxon>
        <taxon>Pseudomonadota</taxon>
        <taxon>Alphaproteobacteria</taxon>
        <taxon>Sphingomonadales</taxon>
        <taxon>Sphingosinicellaceae</taxon>
        <taxon>Sphingosinicella</taxon>
    </lineage>
</organism>
<dbReference type="InterPro" id="IPR011035">
    <property type="entry name" value="Ribosomal_bL25/Gln-tRNA_synth"/>
</dbReference>
<gene>
    <name evidence="5" type="primary">rplY</name>
    <name evidence="5" type="synonym">ctc</name>
    <name evidence="8" type="ORF">ACFQ00_15845</name>
</gene>
<dbReference type="RefSeq" id="WP_374595747.1">
    <property type="nucleotide sequence ID" value="NZ_JBHTIK010000012.1"/>
</dbReference>
<comment type="function">
    <text evidence="5">This is one of the proteins that binds to the 5S RNA in the ribosome where it forms part of the central protuberance.</text>
</comment>
<dbReference type="NCBIfam" id="NF004128">
    <property type="entry name" value="PRK05618.1-2"/>
    <property type="match status" value="1"/>
</dbReference>
<keyword evidence="1 5" id="KW-0699">rRNA-binding</keyword>
<dbReference type="InterPro" id="IPR020057">
    <property type="entry name" value="Ribosomal_bL25_b-dom"/>
</dbReference>
<protein>
    <recommendedName>
        <fullName evidence="5">Large ribosomal subunit protein bL25</fullName>
    </recommendedName>
    <alternativeName>
        <fullName evidence="5">General stress protein CTC</fullName>
    </alternativeName>
</protein>
<dbReference type="Gene3D" id="2.170.120.20">
    <property type="entry name" value="Ribosomal protein L25, beta domain"/>
    <property type="match status" value="1"/>
</dbReference>
<evidence type="ECO:0000256" key="3">
    <source>
        <dbReference type="ARBA" id="ARBA00022980"/>
    </source>
</evidence>
<sequence>MSEALKLAAEARDRAGKGASRAIRREGRVPAVIYGDKKEPVQVHVEAKALVKMLQTGHFLNSVVEIEIGGKAERTLPRDVQFHPVTDRPIHVDFLRLSKNARVTVAVPVRFTDEEESPGIKRGAVLNIVRHEVELICPADAIPDDLVASLKGLDVGESIHISAFKLPAGAKPVIDDRDFTVATIVAPSALRSTEDSEAAAAEGAA</sequence>
<proteinExistence type="inferred from homology"/>
<evidence type="ECO:0000259" key="6">
    <source>
        <dbReference type="Pfam" id="PF01386"/>
    </source>
</evidence>
<comment type="similarity">
    <text evidence="5">Belongs to the bacterial ribosomal protein bL25 family. CTC subfamily.</text>
</comment>
<dbReference type="InterPro" id="IPR037121">
    <property type="entry name" value="Ribosomal_bL25_C"/>
</dbReference>
<evidence type="ECO:0000259" key="7">
    <source>
        <dbReference type="Pfam" id="PF14693"/>
    </source>
</evidence>
<keyword evidence="2 5" id="KW-0694">RNA-binding</keyword>
<evidence type="ECO:0000256" key="2">
    <source>
        <dbReference type="ARBA" id="ARBA00022884"/>
    </source>
</evidence>
<dbReference type="CDD" id="cd00495">
    <property type="entry name" value="Ribosomal_L25_TL5_CTC"/>
    <property type="match status" value="1"/>
</dbReference>
<dbReference type="SUPFAM" id="SSF50715">
    <property type="entry name" value="Ribosomal protein L25-like"/>
    <property type="match status" value="1"/>
</dbReference>
<name>A0ABW3C5P3_SPHXN</name>
<dbReference type="InterPro" id="IPR020056">
    <property type="entry name" value="Rbsml_bL25/Gln-tRNA_synth_N"/>
</dbReference>
<dbReference type="GO" id="GO:0005840">
    <property type="term" value="C:ribosome"/>
    <property type="evidence" value="ECO:0007669"/>
    <property type="project" value="UniProtKB-KW"/>
</dbReference>
<dbReference type="Proteomes" id="UP001597124">
    <property type="component" value="Unassembled WGS sequence"/>
</dbReference>
<keyword evidence="4 5" id="KW-0687">Ribonucleoprotein</keyword>
<feature type="domain" description="Large ribosomal subunit protein bL25 beta" evidence="7">
    <location>
        <begin position="103"/>
        <end position="187"/>
    </location>
</feature>
<evidence type="ECO:0000256" key="1">
    <source>
        <dbReference type="ARBA" id="ARBA00022730"/>
    </source>
</evidence>
<dbReference type="NCBIfam" id="NF004612">
    <property type="entry name" value="PRK05943.1"/>
    <property type="match status" value="1"/>
</dbReference>